<evidence type="ECO:0000256" key="5">
    <source>
        <dbReference type="ARBA" id="ARBA00022989"/>
    </source>
</evidence>
<feature type="transmembrane region" description="Helical" evidence="7">
    <location>
        <begin position="38"/>
        <end position="58"/>
    </location>
</feature>
<reference evidence="9" key="1">
    <citation type="submission" date="2024-04" db="EMBL/GenBank/DDBJ databases">
        <authorList>
            <consortium name="Molecular Ecology Group"/>
        </authorList>
    </citation>
    <scope>NUCLEOTIDE SEQUENCE</scope>
</reference>
<gene>
    <name evidence="9" type="ORF">LPLAT_LOCUS5776</name>
</gene>
<name>A0AAV2NHX8_9HYME</name>
<evidence type="ECO:0000313" key="9">
    <source>
        <dbReference type="EMBL" id="CAL1679623.1"/>
    </source>
</evidence>
<dbReference type="Proteomes" id="UP001497644">
    <property type="component" value="Chromosome 2"/>
</dbReference>
<dbReference type="InterPro" id="IPR013174">
    <property type="entry name" value="DPM3"/>
</dbReference>
<dbReference type="EMBL" id="OZ034825">
    <property type="protein sequence ID" value="CAL1679624.1"/>
    <property type="molecule type" value="Genomic_DNA"/>
</dbReference>
<evidence type="ECO:0000256" key="8">
    <source>
        <dbReference type="SAM" id="SignalP"/>
    </source>
</evidence>
<comment type="pathway">
    <text evidence="7">Protein modification; protein glycosylation.</text>
</comment>
<dbReference type="AlphaFoldDB" id="A0AAV2NHX8"/>
<dbReference type="GO" id="GO:0005789">
    <property type="term" value="C:endoplasmic reticulum membrane"/>
    <property type="evidence" value="ECO:0007669"/>
    <property type="project" value="UniProtKB-SubCell"/>
</dbReference>
<evidence type="ECO:0000256" key="6">
    <source>
        <dbReference type="ARBA" id="ARBA00023136"/>
    </source>
</evidence>
<sequence length="95" mass="10904">MMTKLLEWLLCASVIFAIWCGMITSTSPVVEEWHKTILFLPIICLFLFGLYAATVVLYRVFTFNTCNSAAIELQQEIEEARKDLQSRGIILSRQD</sequence>
<dbReference type="GO" id="GO:0006506">
    <property type="term" value="P:GPI anchor biosynthetic process"/>
    <property type="evidence" value="ECO:0007669"/>
    <property type="project" value="TreeGrafter"/>
</dbReference>
<evidence type="ECO:0000256" key="3">
    <source>
        <dbReference type="ARBA" id="ARBA00022692"/>
    </source>
</evidence>
<protein>
    <recommendedName>
        <fullName evidence="7">Dolichol-phosphate mannosyltransferase subunit 3</fullName>
    </recommendedName>
</protein>
<dbReference type="EMBL" id="OZ034825">
    <property type="protein sequence ID" value="CAL1679623.1"/>
    <property type="molecule type" value="Genomic_DNA"/>
</dbReference>
<evidence type="ECO:0000256" key="4">
    <source>
        <dbReference type="ARBA" id="ARBA00022824"/>
    </source>
</evidence>
<keyword evidence="4 7" id="KW-0256">Endoplasmic reticulum</keyword>
<keyword evidence="3 7" id="KW-0812">Transmembrane</keyword>
<evidence type="ECO:0000256" key="2">
    <source>
        <dbReference type="ARBA" id="ARBA00010430"/>
    </source>
</evidence>
<comment type="function">
    <text evidence="7">Stabilizer subunit of the dolichol-phosphate mannose (DPM) synthase complex; tethers catalytic subunit to the ER.</text>
</comment>
<evidence type="ECO:0000256" key="1">
    <source>
        <dbReference type="ARBA" id="ARBA00004477"/>
    </source>
</evidence>
<evidence type="ECO:0000256" key="7">
    <source>
        <dbReference type="RuleBase" id="RU365085"/>
    </source>
</evidence>
<comment type="caution">
    <text evidence="7">Lacks conserved residue(s) required for the propagation of feature annotation.</text>
</comment>
<feature type="signal peptide" evidence="8">
    <location>
        <begin position="1"/>
        <end position="17"/>
    </location>
</feature>
<proteinExistence type="inferred from homology"/>
<keyword evidence="10" id="KW-1185">Reference proteome</keyword>
<accession>A0AAV2NHX8</accession>
<comment type="subunit">
    <text evidence="7">Component of the dolichol-phosphate mannose (DPM) synthase complex.</text>
</comment>
<keyword evidence="8" id="KW-0732">Signal</keyword>
<comment type="similarity">
    <text evidence="2 7">Belongs to the DPM3 family.</text>
</comment>
<dbReference type="PANTHER" id="PTHR16433">
    <property type="entry name" value="DOLICHOL-PHOSPHATE MANNOSYLTRANSFERASE SUBUNIT 3"/>
    <property type="match status" value="1"/>
</dbReference>
<organism evidence="9 10">
    <name type="scientific">Lasius platythorax</name>
    <dbReference type="NCBI Taxonomy" id="488582"/>
    <lineage>
        <taxon>Eukaryota</taxon>
        <taxon>Metazoa</taxon>
        <taxon>Ecdysozoa</taxon>
        <taxon>Arthropoda</taxon>
        <taxon>Hexapoda</taxon>
        <taxon>Insecta</taxon>
        <taxon>Pterygota</taxon>
        <taxon>Neoptera</taxon>
        <taxon>Endopterygota</taxon>
        <taxon>Hymenoptera</taxon>
        <taxon>Apocrita</taxon>
        <taxon>Aculeata</taxon>
        <taxon>Formicoidea</taxon>
        <taxon>Formicidae</taxon>
        <taxon>Formicinae</taxon>
        <taxon>Lasius</taxon>
        <taxon>Lasius</taxon>
    </lineage>
</organism>
<dbReference type="GO" id="GO:0033185">
    <property type="term" value="C:dolichol-phosphate-mannose synthase complex"/>
    <property type="evidence" value="ECO:0007669"/>
    <property type="project" value="TreeGrafter"/>
</dbReference>
<dbReference type="Pfam" id="PF08285">
    <property type="entry name" value="DPM3"/>
    <property type="match status" value="1"/>
</dbReference>
<keyword evidence="5 7" id="KW-1133">Transmembrane helix</keyword>
<feature type="chain" id="PRO_5044714359" description="Dolichol-phosphate mannosyltransferase subunit 3" evidence="8">
    <location>
        <begin position="18"/>
        <end position="95"/>
    </location>
</feature>
<keyword evidence="6 7" id="KW-0472">Membrane</keyword>
<dbReference type="PANTHER" id="PTHR16433:SF0">
    <property type="entry name" value="DOLICHOL-PHOSPHATE MANNOSYLTRANSFERASE SUBUNIT 3"/>
    <property type="match status" value="1"/>
</dbReference>
<evidence type="ECO:0000313" key="10">
    <source>
        <dbReference type="Proteomes" id="UP001497644"/>
    </source>
</evidence>
<comment type="subcellular location">
    <subcellularLocation>
        <location evidence="1 7">Endoplasmic reticulum membrane</location>
        <topology evidence="1 7">Multi-pass membrane protein</topology>
    </subcellularLocation>
</comment>